<name>A0A6A6UNN4_9PEZI</name>
<gene>
    <name evidence="1" type="ORF">BT63DRAFT_411779</name>
</gene>
<proteinExistence type="predicted"/>
<keyword evidence="2" id="KW-1185">Reference proteome</keyword>
<dbReference type="OrthoDB" id="47059at2759"/>
<organism evidence="1 2">
    <name type="scientific">Microthyrium microscopicum</name>
    <dbReference type="NCBI Taxonomy" id="703497"/>
    <lineage>
        <taxon>Eukaryota</taxon>
        <taxon>Fungi</taxon>
        <taxon>Dikarya</taxon>
        <taxon>Ascomycota</taxon>
        <taxon>Pezizomycotina</taxon>
        <taxon>Dothideomycetes</taxon>
        <taxon>Dothideomycetes incertae sedis</taxon>
        <taxon>Microthyriales</taxon>
        <taxon>Microthyriaceae</taxon>
        <taxon>Microthyrium</taxon>
    </lineage>
</organism>
<dbReference type="Proteomes" id="UP000799302">
    <property type="component" value="Unassembled WGS sequence"/>
</dbReference>
<evidence type="ECO:0000313" key="2">
    <source>
        <dbReference type="Proteomes" id="UP000799302"/>
    </source>
</evidence>
<sequence>MGEQKFQAAASNASRVNINNLLNDLTLSSNPLEDVEEDEYILLLTPYLHAPPPHMASSSEPMDPFEPFGRELSKYHANLRHVPYIARNGMQEIHEQQMDHAGGVIVVICEPPPMQGVSSSQRLDLSKHQERFAGAVGRYLKDSDTPSILLTIEHDGTKEAKRFDEVLQLDDWDELEDCADRIYDR</sequence>
<protein>
    <submittedName>
        <fullName evidence="1">Uncharacterized protein</fullName>
    </submittedName>
</protein>
<dbReference type="AlphaFoldDB" id="A0A6A6UNN4"/>
<reference evidence="1" key="1">
    <citation type="journal article" date="2020" name="Stud. Mycol.">
        <title>101 Dothideomycetes genomes: a test case for predicting lifestyles and emergence of pathogens.</title>
        <authorList>
            <person name="Haridas S."/>
            <person name="Albert R."/>
            <person name="Binder M."/>
            <person name="Bloem J."/>
            <person name="Labutti K."/>
            <person name="Salamov A."/>
            <person name="Andreopoulos B."/>
            <person name="Baker S."/>
            <person name="Barry K."/>
            <person name="Bills G."/>
            <person name="Bluhm B."/>
            <person name="Cannon C."/>
            <person name="Castanera R."/>
            <person name="Culley D."/>
            <person name="Daum C."/>
            <person name="Ezra D."/>
            <person name="Gonzalez J."/>
            <person name="Henrissat B."/>
            <person name="Kuo A."/>
            <person name="Liang C."/>
            <person name="Lipzen A."/>
            <person name="Lutzoni F."/>
            <person name="Magnuson J."/>
            <person name="Mondo S."/>
            <person name="Nolan M."/>
            <person name="Ohm R."/>
            <person name="Pangilinan J."/>
            <person name="Park H.-J."/>
            <person name="Ramirez L."/>
            <person name="Alfaro M."/>
            <person name="Sun H."/>
            <person name="Tritt A."/>
            <person name="Yoshinaga Y."/>
            <person name="Zwiers L.-H."/>
            <person name="Turgeon B."/>
            <person name="Goodwin S."/>
            <person name="Spatafora J."/>
            <person name="Crous P."/>
            <person name="Grigoriev I."/>
        </authorList>
    </citation>
    <scope>NUCLEOTIDE SEQUENCE</scope>
    <source>
        <strain evidence="1">CBS 115976</strain>
    </source>
</reference>
<accession>A0A6A6UNN4</accession>
<evidence type="ECO:0000313" key="1">
    <source>
        <dbReference type="EMBL" id="KAF2672514.1"/>
    </source>
</evidence>
<dbReference type="EMBL" id="MU004232">
    <property type="protein sequence ID" value="KAF2672514.1"/>
    <property type="molecule type" value="Genomic_DNA"/>
</dbReference>